<dbReference type="PANTHER" id="PTHR47999">
    <property type="entry name" value="TRANSCRIPTION FACTOR MYB8-RELATED-RELATED"/>
    <property type="match status" value="1"/>
</dbReference>
<feature type="domain" description="HTH myb-type" evidence="9">
    <location>
        <begin position="62"/>
        <end position="112"/>
    </location>
</feature>
<name>A0ABD3RJZ7_9LAMI</name>
<reference evidence="10 11" key="1">
    <citation type="submission" date="2024-12" db="EMBL/GenBank/DDBJ databases">
        <title>The unique morphological basis and parallel evolutionary history of personate flowers in Penstemon.</title>
        <authorList>
            <person name="Depatie T.H."/>
            <person name="Wessinger C.A."/>
        </authorList>
    </citation>
    <scope>NUCLEOTIDE SEQUENCE [LARGE SCALE GENOMIC DNA]</scope>
    <source>
        <strain evidence="10">WTNN_2</strain>
        <tissue evidence="10">Leaf</tissue>
    </source>
</reference>
<evidence type="ECO:0000256" key="2">
    <source>
        <dbReference type="ARBA" id="ARBA00022737"/>
    </source>
</evidence>
<dbReference type="CDD" id="cd00167">
    <property type="entry name" value="SANT"/>
    <property type="match status" value="2"/>
</dbReference>
<feature type="domain" description="Myb-like" evidence="8">
    <location>
        <begin position="58"/>
        <end position="108"/>
    </location>
</feature>
<dbReference type="InterPro" id="IPR017930">
    <property type="entry name" value="Myb_dom"/>
</dbReference>
<dbReference type="Gene3D" id="1.10.10.60">
    <property type="entry name" value="Homeodomain-like"/>
    <property type="match status" value="2"/>
</dbReference>
<comment type="subcellular location">
    <subcellularLocation>
        <location evidence="1">Nucleus</location>
    </subcellularLocation>
</comment>
<evidence type="ECO:0000313" key="11">
    <source>
        <dbReference type="Proteomes" id="UP001634393"/>
    </source>
</evidence>
<dbReference type="AlphaFoldDB" id="A0ABD3RJZ7"/>
<dbReference type="PROSITE" id="PS51294">
    <property type="entry name" value="HTH_MYB"/>
    <property type="match status" value="2"/>
</dbReference>
<evidence type="ECO:0000256" key="4">
    <source>
        <dbReference type="ARBA" id="ARBA00023125"/>
    </source>
</evidence>
<dbReference type="Pfam" id="PF00249">
    <property type="entry name" value="Myb_DNA-binding"/>
    <property type="match status" value="2"/>
</dbReference>
<dbReference type="PANTHER" id="PTHR47999:SF24">
    <property type="entry name" value="TRANSCRIPTION FACTOR MYB90"/>
    <property type="match status" value="1"/>
</dbReference>
<proteinExistence type="predicted"/>
<dbReference type="GO" id="GO:0003677">
    <property type="term" value="F:DNA binding"/>
    <property type="evidence" value="ECO:0007669"/>
    <property type="project" value="UniProtKB-KW"/>
</dbReference>
<dbReference type="GO" id="GO:0005634">
    <property type="term" value="C:nucleus"/>
    <property type="evidence" value="ECO:0007669"/>
    <property type="project" value="UniProtKB-SubCell"/>
</dbReference>
<gene>
    <name evidence="10" type="ORF">ACJIZ3_014592</name>
</gene>
<keyword evidence="11" id="KW-1185">Reference proteome</keyword>
<dbReference type="SMART" id="SM00717">
    <property type="entry name" value="SANT"/>
    <property type="match status" value="2"/>
</dbReference>
<comment type="caution">
    <text evidence="10">The sequence shown here is derived from an EMBL/GenBank/DDBJ whole genome shotgun (WGS) entry which is preliminary data.</text>
</comment>
<keyword evidence="7" id="KW-0539">Nucleus</keyword>
<sequence length="252" mass="29667">MEKNSLGLRKGTWTKEEDDLLKQCIDKYGEGKWHKVPLRAGLNRCRKSCRLRWLNYLRPDIKKGLFTRDEVDLIIRLHKLLGNKWSLIAGRLPGRTANDVKNFWNTHIHKKLSTADVGKKGQMNNVHKMETVNVIRPQPRTFSKLHVKEIMRKTKITTNNENPINNKEKVKYSNSNLASLSLKEDYNHEEDMTQWWSKMLETAENLGTRDNRKGQKLLELQDGDRINNGDDHLIFELDNVDFWENLNFDMKQ</sequence>
<keyword evidence="4" id="KW-0238">DNA-binding</keyword>
<feature type="domain" description="Myb-like" evidence="8">
    <location>
        <begin position="5"/>
        <end position="57"/>
    </location>
</feature>
<protein>
    <submittedName>
        <fullName evidence="10">Uncharacterized protein</fullName>
    </submittedName>
</protein>
<keyword evidence="5" id="KW-0010">Activator</keyword>
<organism evidence="10 11">
    <name type="scientific">Penstemon smallii</name>
    <dbReference type="NCBI Taxonomy" id="265156"/>
    <lineage>
        <taxon>Eukaryota</taxon>
        <taxon>Viridiplantae</taxon>
        <taxon>Streptophyta</taxon>
        <taxon>Embryophyta</taxon>
        <taxon>Tracheophyta</taxon>
        <taxon>Spermatophyta</taxon>
        <taxon>Magnoliopsida</taxon>
        <taxon>eudicotyledons</taxon>
        <taxon>Gunneridae</taxon>
        <taxon>Pentapetalae</taxon>
        <taxon>asterids</taxon>
        <taxon>lamiids</taxon>
        <taxon>Lamiales</taxon>
        <taxon>Plantaginaceae</taxon>
        <taxon>Cheloneae</taxon>
        <taxon>Penstemon</taxon>
    </lineage>
</organism>
<keyword evidence="6" id="KW-0804">Transcription</keyword>
<dbReference type="SUPFAM" id="SSF46689">
    <property type="entry name" value="Homeodomain-like"/>
    <property type="match status" value="1"/>
</dbReference>
<accession>A0ABD3RJZ7</accession>
<dbReference type="InterPro" id="IPR001005">
    <property type="entry name" value="SANT/Myb"/>
</dbReference>
<dbReference type="GO" id="GO:0080090">
    <property type="term" value="P:regulation of primary metabolic process"/>
    <property type="evidence" value="ECO:0007669"/>
    <property type="project" value="UniProtKB-ARBA"/>
</dbReference>
<evidence type="ECO:0000256" key="6">
    <source>
        <dbReference type="ARBA" id="ARBA00023163"/>
    </source>
</evidence>
<evidence type="ECO:0000259" key="9">
    <source>
        <dbReference type="PROSITE" id="PS51294"/>
    </source>
</evidence>
<dbReference type="InterPro" id="IPR009057">
    <property type="entry name" value="Homeodomain-like_sf"/>
</dbReference>
<evidence type="ECO:0000256" key="7">
    <source>
        <dbReference type="ARBA" id="ARBA00023242"/>
    </source>
</evidence>
<dbReference type="PROSITE" id="PS50090">
    <property type="entry name" value="MYB_LIKE"/>
    <property type="match status" value="2"/>
</dbReference>
<dbReference type="EMBL" id="JBJXBP010000008">
    <property type="protein sequence ID" value="KAL3813324.1"/>
    <property type="molecule type" value="Genomic_DNA"/>
</dbReference>
<evidence type="ECO:0000259" key="8">
    <source>
        <dbReference type="PROSITE" id="PS50090"/>
    </source>
</evidence>
<keyword evidence="2" id="KW-0677">Repeat</keyword>
<dbReference type="Proteomes" id="UP001634393">
    <property type="component" value="Unassembled WGS sequence"/>
</dbReference>
<feature type="domain" description="HTH myb-type" evidence="9">
    <location>
        <begin position="8"/>
        <end position="61"/>
    </location>
</feature>
<keyword evidence="3" id="KW-0805">Transcription regulation</keyword>
<evidence type="ECO:0000256" key="1">
    <source>
        <dbReference type="ARBA" id="ARBA00004123"/>
    </source>
</evidence>
<evidence type="ECO:0000313" key="10">
    <source>
        <dbReference type="EMBL" id="KAL3813324.1"/>
    </source>
</evidence>
<dbReference type="FunFam" id="1.10.10.60:FF:000218">
    <property type="entry name" value="Myb transcription factor"/>
    <property type="match status" value="1"/>
</dbReference>
<evidence type="ECO:0000256" key="3">
    <source>
        <dbReference type="ARBA" id="ARBA00023015"/>
    </source>
</evidence>
<evidence type="ECO:0000256" key="5">
    <source>
        <dbReference type="ARBA" id="ARBA00023159"/>
    </source>
</evidence>
<dbReference type="InterPro" id="IPR015495">
    <property type="entry name" value="Myb_TF_plants"/>
</dbReference>